<reference evidence="1" key="1">
    <citation type="journal article" date="2020" name="Stud. Mycol.">
        <title>101 Dothideomycetes genomes: a test case for predicting lifestyles and emergence of pathogens.</title>
        <authorList>
            <person name="Haridas S."/>
            <person name="Albert R."/>
            <person name="Binder M."/>
            <person name="Bloem J."/>
            <person name="Labutti K."/>
            <person name="Salamov A."/>
            <person name="Andreopoulos B."/>
            <person name="Baker S."/>
            <person name="Barry K."/>
            <person name="Bills G."/>
            <person name="Bluhm B."/>
            <person name="Cannon C."/>
            <person name="Castanera R."/>
            <person name="Culley D."/>
            <person name="Daum C."/>
            <person name="Ezra D."/>
            <person name="Gonzalez J."/>
            <person name="Henrissat B."/>
            <person name="Kuo A."/>
            <person name="Liang C."/>
            <person name="Lipzen A."/>
            <person name="Lutzoni F."/>
            <person name="Magnuson J."/>
            <person name="Mondo S."/>
            <person name="Nolan M."/>
            <person name="Ohm R."/>
            <person name="Pangilinan J."/>
            <person name="Park H.-J."/>
            <person name="Ramirez L."/>
            <person name="Alfaro M."/>
            <person name="Sun H."/>
            <person name="Tritt A."/>
            <person name="Yoshinaga Y."/>
            <person name="Zwiers L.-H."/>
            <person name="Turgeon B."/>
            <person name="Goodwin S."/>
            <person name="Spatafora J."/>
            <person name="Crous P."/>
            <person name="Grigoriev I."/>
        </authorList>
    </citation>
    <scope>NUCLEOTIDE SEQUENCE</scope>
    <source>
        <strain evidence="1">HMLAC05119</strain>
    </source>
</reference>
<evidence type="ECO:0000313" key="2">
    <source>
        <dbReference type="Proteomes" id="UP000800096"/>
    </source>
</evidence>
<accession>A0A6A5QDI9</accession>
<sequence length="57" mass="6232">MSATGDKSHIKNANAAAKDAGHNNFSAFLLSYGLKIWNEEDFEEGKAILRGMGYNIN</sequence>
<dbReference type="OrthoDB" id="4232400at2759"/>
<evidence type="ECO:0000313" key="1">
    <source>
        <dbReference type="EMBL" id="KAF1913681.1"/>
    </source>
</evidence>
<dbReference type="EMBL" id="ML979138">
    <property type="protein sequence ID" value="KAF1913681.1"/>
    <property type="molecule type" value="Genomic_DNA"/>
</dbReference>
<name>A0A6A5QDI9_AMPQU</name>
<gene>
    <name evidence="1" type="ORF">BDU57DRAFT_456626</name>
</gene>
<dbReference type="AlphaFoldDB" id="A0A6A5QDI9"/>
<organism evidence="1 2">
    <name type="scientific">Ampelomyces quisqualis</name>
    <name type="common">Powdery mildew agent</name>
    <dbReference type="NCBI Taxonomy" id="50730"/>
    <lineage>
        <taxon>Eukaryota</taxon>
        <taxon>Fungi</taxon>
        <taxon>Dikarya</taxon>
        <taxon>Ascomycota</taxon>
        <taxon>Pezizomycotina</taxon>
        <taxon>Dothideomycetes</taxon>
        <taxon>Pleosporomycetidae</taxon>
        <taxon>Pleosporales</taxon>
        <taxon>Pleosporineae</taxon>
        <taxon>Phaeosphaeriaceae</taxon>
        <taxon>Ampelomyces</taxon>
    </lineage>
</organism>
<keyword evidence="2" id="KW-1185">Reference proteome</keyword>
<proteinExistence type="predicted"/>
<dbReference type="Proteomes" id="UP000800096">
    <property type="component" value="Unassembled WGS sequence"/>
</dbReference>
<protein>
    <submittedName>
        <fullName evidence="1">Uncharacterized protein</fullName>
    </submittedName>
</protein>